<dbReference type="Proteomes" id="UP001501747">
    <property type="component" value="Unassembled WGS sequence"/>
</dbReference>
<gene>
    <name evidence="4" type="ORF">GCM10022247_59520</name>
</gene>
<reference evidence="5" key="1">
    <citation type="journal article" date="2019" name="Int. J. Syst. Evol. Microbiol.">
        <title>The Global Catalogue of Microorganisms (GCM) 10K type strain sequencing project: providing services to taxonomists for standard genome sequencing and annotation.</title>
        <authorList>
            <consortium name="The Broad Institute Genomics Platform"/>
            <consortium name="The Broad Institute Genome Sequencing Center for Infectious Disease"/>
            <person name="Wu L."/>
            <person name="Ma J."/>
        </authorList>
    </citation>
    <scope>NUCLEOTIDE SEQUENCE [LARGE SCALE GENOMIC DNA]</scope>
    <source>
        <strain evidence="5">JCM 17342</strain>
    </source>
</reference>
<evidence type="ECO:0000313" key="4">
    <source>
        <dbReference type="EMBL" id="GAA4026743.1"/>
    </source>
</evidence>
<keyword evidence="2" id="KW-0812">Transmembrane</keyword>
<evidence type="ECO:0000256" key="1">
    <source>
        <dbReference type="SAM" id="MobiDB-lite"/>
    </source>
</evidence>
<dbReference type="RefSeq" id="WP_344881948.1">
    <property type="nucleotide sequence ID" value="NZ_BAABAL010000019.1"/>
</dbReference>
<proteinExistence type="predicted"/>
<dbReference type="EMBL" id="BAABAL010000019">
    <property type="protein sequence ID" value="GAA4026743.1"/>
    <property type="molecule type" value="Genomic_DNA"/>
</dbReference>
<evidence type="ECO:0000259" key="3">
    <source>
        <dbReference type="Pfam" id="PF26056"/>
    </source>
</evidence>
<evidence type="ECO:0000256" key="2">
    <source>
        <dbReference type="SAM" id="Phobius"/>
    </source>
</evidence>
<keyword evidence="5" id="KW-1185">Reference proteome</keyword>
<organism evidence="4 5">
    <name type="scientific">Allokutzneria multivorans</name>
    <dbReference type="NCBI Taxonomy" id="1142134"/>
    <lineage>
        <taxon>Bacteria</taxon>
        <taxon>Bacillati</taxon>
        <taxon>Actinomycetota</taxon>
        <taxon>Actinomycetes</taxon>
        <taxon>Pseudonocardiales</taxon>
        <taxon>Pseudonocardiaceae</taxon>
        <taxon>Allokutzneria</taxon>
    </lineage>
</organism>
<evidence type="ECO:0000313" key="5">
    <source>
        <dbReference type="Proteomes" id="UP001501747"/>
    </source>
</evidence>
<name>A0ABP7TIS7_9PSEU</name>
<feature type="transmembrane region" description="Helical" evidence="2">
    <location>
        <begin position="45"/>
        <end position="66"/>
    </location>
</feature>
<sequence length="294" mass="30133">MTWPGGGQDQQGQQPQYGGFGQGGYGGLGAFDQQPQKKKGKHTKAILFSGLGVVLVAAVVVTVVLLTNGKSPQAAPTPPPPGPTTSSKDVAKGPEPVREAAKNPGWQVVANSVARLLYEVPPAWKPKPPADMRNALGTPGISTLAALGAYQCGGGTYSRGVTGMLGLKPKEGGPALEAGTIAADYAKGFASSFYQFTKDGKTQQPEVKLGQPKPVERQGFPGVVLEATATTAPGEPCMAASGKVIAVAFVLKPDHAIVMVANSDTAAVAGQESAPTATDDELNKIVDSFRIASE</sequence>
<feature type="region of interest" description="Disordered" evidence="1">
    <location>
        <begin position="70"/>
        <end position="103"/>
    </location>
</feature>
<dbReference type="InterPro" id="IPR058330">
    <property type="entry name" value="DUF8017"/>
</dbReference>
<keyword evidence="2" id="KW-0472">Membrane</keyword>
<feature type="region of interest" description="Disordered" evidence="1">
    <location>
        <begin position="1"/>
        <end position="36"/>
    </location>
</feature>
<feature type="compositionally biased region" description="Basic and acidic residues" evidence="1">
    <location>
        <begin position="89"/>
        <end position="101"/>
    </location>
</feature>
<dbReference type="Pfam" id="PF26056">
    <property type="entry name" value="DUF8017"/>
    <property type="match status" value="1"/>
</dbReference>
<protein>
    <recommendedName>
        <fullName evidence="3">DUF8017 domain-containing protein</fullName>
    </recommendedName>
</protein>
<accession>A0ABP7TIS7</accession>
<feature type="domain" description="DUF8017" evidence="3">
    <location>
        <begin position="101"/>
        <end position="291"/>
    </location>
</feature>
<keyword evidence="2" id="KW-1133">Transmembrane helix</keyword>
<feature type="compositionally biased region" description="Gly residues" evidence="1">
    <location>
        <begin position="18"/>
        <end position="29"/>
    </location>
</feature>
<comment type="caution">
    <text evidence="4">The sequence shown here is derived from an EMBL/GenBank/DDBJ whole genome shotgun (WGS) entry which is preliminary data.</text>
</comment>